<gene>
    <name evidence="3" type="ORF">ISS99_00805</name>
</gene>
<dbReference type="InterPro" id="IPR034122">
    <property type="entry name" value="Retropepsin-like_bacterial"/>
</dbReference>
<dbReference type="Gene3D" id="2.40.70.10">
    <property type="entry name" value="Acid Proteases"/>
    <property type="match status" value="2"/>
</dbReference>
<dbReference type="InterPro" id="IPR001478">
    <property type="entry name" value="PDZ"/>
</dbReference>
<dbReference type="InterPro" id="IPR041489">
    <property type="entry name" value="PDZ_6"/>
</dbReference>
<evidence type="ECO:0000313" key="4">
    <source>
        <dbReference type="Proteomes" id="UP001430193"/>
    </source>
</evidence>
<dbReference type="CDD" id="cd05483">
    <property type="entry name" value="retropepsin_like_bacteria"/>
    <property type="match status" value="1"/>
</dbReference>
<organism evidence="3 4">
    <name type="scientific">Dyella mobilis</name>
    <dbReference type="NCBI Taxonomy" id="1849582"/>
    <lineage>
        <taxon>Bacteria</taxon>
        <taxon>Pseudomonadati</taxon>
        <taxon>Pseudomonadota</taxon>
        <taxon>Gammaproteobacteria</taxon>
        <taxon>Lysobacterales</taxon>
        <taxon>Rhodanobacteraceae</taxon>
        <taxon>Dyella</taxon>
    </lineage>
</organism>
<dbReference type="RefSeq" id="WP_204629664.1">
    <property type="nucleotide sequence ID" value="NZ_JADIKF010000029.1"/>
</dbReference>
<dbReference type="Gene3D" id="2.30.42.10">
    <property type="match status" value="1"/>
</dbReference>
<dbReference type="Proteomes" id="UP001430193">
    <property type="component" value="Unassembled WGS sequence"/>
</dbReference>
<keyword evidence="4" id="KW-1185">Reference proteome</keyword>
<keyword evidence="3" id="KW-0378">Hydrolase</keyword>
<protein>
    <submittedName>
        <fullName evidence="3">Aspartyl protease family protein</fullName>
    </submittedName>
</protein>
<dbReference type="PROSITE" id="PS50106">
    <property type="entry name" value="PDZ"/>
    <property type="match status" value="1"/>
</dbReference>
<keyword evidence="1" id="KW-0732">Signal</keyword>
<feature type="domain" description="PDZ" evidence="2">
    <location>
        <begin position="521"/>
        <end position="595"/>
    </location>
</feature>
<feature type="chain" id="PRO_5045952563" evidence="1">
    <location>
        <begin position="25"/>
        <end position="623"/>
    </location>
</feature>
<evidence type="ECO:0000313" key="3">
    <source>
        <dbReference type="EMBL" id="MBM7128050.1"/>
    </source>
</evidence>
<dbReference type="InterPro" id="IPR021109">
    <property type="entry name" value="Peptidase_aspartic_dom_sf"/>
</dbReference>
<dbReference type="GO" id="GO:0008233">
    <property type="term" value="F:peptidase activity"/>
    <property type="evidence" value="ECO:0007669"/>
    <property type="project" value="UniProtKB-KW"/>
</dbReference>
<dbReference type="EMBL" id="JADIKF010000029">
    <property type="protein sequence ID" value="MBM7128050.1"/>
    <property type="molecule type" value="Genomic_DNA"/>
</dbReference>
<dbReference type="Pfam" id="PF17820">
    <property type="entry name" value="PDZ_6"/>
    <property type="match status" value="1"/>
</dbReference>
<dbReference type="InterPro" id="IPR036034">
    <property type="entry name" value="PDZ_sf"/>
</dbReference>
<name>A0ABS2KB63_9GAMM</name>
<evidence type="ECO:0000259" key="2">
    <source>
        <dbReference type="PROSITE" id="PS50106"/>
    </source>
</evidence>
<dbReference type="SMART" id="SM00228">
    <property type="entry name" value="PDZ"/>
    <property type="match status" value="1"/>
</dbReference>
<sequence>MICKVSCLGLALALVGVVPMRAHAETAAPTPQSLFAAMKAASGGVRWDGAGELEQRFAIEQGGQTGTCTQYQDLHSGRNASYCSLGEVPNAQGYDGANAWFMDEKSMVSLRQSVQANHESATDAYLARNGWFQPASTDPAQMRYVGQQKEAGGIYDVVQVIPKGGMAFDAWIDARSHLLERVVEDTDDGGKQITWYSDYQPVDGVLIAYTQRQGNGDAQYDTSMRLQHVSLHATADDAHFAIPSSHVHDAHIEGGASSATVPFTSYAGLILVQISINGGKPLPFILDTGGLNLLTPEAAHRLGLAGAGHQAIGGVGADTQSMQTARVKSYRVGDVVMQDQQFLIVDLPRLLTDRGAREPIAGIIGYELLRRFATRIDYDRNLLTLTPVSAFRGVTSASAVPIVFDDRTPQLVARVNGAPGTFNLDTGDASELTVFEPFAKAHGIKPSGNTMASQARGAGGKISLTAAHVDSLSIGPFTVVRPLTAFTAPAKGGFASTLLAGNIGHGILSRFIVTLDYEHRQLYLQQGQHFAQESPHSRTGVGLDRTEHDALAVATIAPGSPGHQVGLRVGDRVVALDGVPVAQMGLDDIQRVMQQPDGTHLPISVVRQGKVGVYTLILRDPLQ</sequence>
<dbReference type="Pfam" id="PF13650">
    <property type="entry name" value="Asp_protease_2"/>
    <property type="match status" value="2"/>
</dbReference>
<accession>A0ABS2KB63</accession>
<proteinExistence type="predicted"/>
<reference evidence="3" key="1">
    <citation type="submission" date="2020-10" db="EMBL/GenBank/DDBJ databases">
        <title>Phylogeny of dyella-like bacteria.</title>
        <authorList>
            <person name="Fu J."/>
        </authorList>
    </citation>
    <scope>NUCLEOTIDE SEQUENCE</scope>
    <source>
        <strain evidence="3">DHON07</strain>
    </source>
</reference>
<dbReference type="GO" id="GO:0006508">
    <property type="term" value="P:proteolysis"/>
    <property type="evidence" value="ECO:0007669"/>
    <property type="project" value="UniProtKB-KW"/>
</dbReference>
<keyword evidence="3" id="KW-0645">Protease</keyword>
<dbReference type="SUPFAM" id="SSF50156">
    <property type="entry name" value="PDZ domain-like"/>
    <property type="match status" value="1"/>
</dbReference>
<comment type="caution">
    <text evidence="3">The sequence shown here is derived from an EMBL/GenBank/DDBJ whole genome shotgun (WGS) entry which is preliminary data.</text>
</comment>
<feature type="signal peptide" evidence="1">
    <location>
        <begin position="1"/>
        <end position="24"/>
    </location>
</feature>
<evidence type="ECO:0000256" key="1">
    <source>
        <dbReference type="SAM" id="SignalP"/>
    </source>
</evidence>